<dbReference type="PANTHER" id="PTHR45663">
    <property type="entry name" value="GEO12009P1"/>
    <property type="match status" value="1"/>
</dbReference>
<keyword evidence="3" id="KW-1185">Reference proteome</keyword>
<proteinExistence type="predicted"/>
<reference evidence="2 3" key="1">
    <citation type="submission" date="2024-10" db="EMBL/GenBank/DDBJ databases">
        <title>Updated reference genomes for cyclostephanoid diatoms.</title>
        <authorList>
            <person name="Roberts W.R."/>
            <person name="Alverson A.J."/>
        </authorList>
    </citation>
    <scope>NUCLEOTIDE SEQUENCE [LARGE SCALE GENOMIC DNA]</scope>
    <source>
        <strain evidence="2 3">AJA010-31</strain>
    </source>
</reference>
<accession>A0ABD3PTY8</accession>
<feature type="domain" description="Thioredoxin" evidence="1">
    <location>
        <begin position="60"/>
        <end position="174"/>
    </location>
</feature>
<dbReference type="InterPro" id="IPR013766">
    <property type="entry name" value="Thioredoxin_domain"/>
</dbReference>
<sequence length="313" mass="35399">MMQRNKRFCTSIATVILAIASFSNTSSIVSAFTSRSLPVKFANAKLFNANEENTEKMAIDLLTDENRDTLLRPAVDPSRPILVDAFAPWCGPCKLLDKVLKKAQPRYAGKVDFCRWNVNDKEGTVEIKSHFIEKGFTLSKLPSLIVYRDGVPIAVRPGFANEFQLDDWLEKTLPDVLERTFDENGLKMEPGEVMSAKNHDSVVPLTTGMSMENMDKTPAQGPAKEASMDRRMFSPMDFKSTVMIERLRIIRKTTTESNKMEFPRKEVENSDQDEVPIICDDERKCWELLEETLGWENRTVIPASLGLPSRVLA</sequence>
<dbReference type="EMBL" id="JALLPJ020000484">
    <property type="protein sequence ID" value="KAL3790831.1"/>
    <property type="molecule type" value="Genomic_DNA"/>
</dbReference>
<dbReference type="SUPFAM" id="SSF52833">
    <property type="entry name" value="Thioredoxin-like"/>
    <property type="match status" value="1"/>
</dbReference>
<organism evidence="2 3">
    <name type="scientific">Cyclotella atomus</name>
    <dbReference type="NCBI Taxonomy" id="382360"/>
    <lineage>
        <taxon>Eukaryota</taxon>
        <taxon>Sar</taxon>
        <taxon>Stramenopiles</taxon>
        <taxon>Ochrophyta</taxon>
        <taxon>Bacillariophyta</taxon>
        <taxon>Coscinodiscophyceae</taxon>
        <taxon>Thalassiosirophycidae</taxon>
        <taxon>Stephanodiscales</taxon>
        <taxon>Stephanodiscaceae</taxon>
        <taxon>Cyclotella</taxon>
    </lineage>
</organism>
<name>A0ABD3PTY8_9STRA</name>
<dbReference type="Pfam" id="PF00085">
    <property type="entry name" value="Thioredoxin"/>
    <property type="match status" value="1"/>
</dbReference>
<dbReference type="Gene3D" id="3.40.30.10">
    <property type="entry name" value="Glutaredoxin"/>
    <property type="match status" value="1"/>
</dbReference>
<dbReference type="InterPro" id="IPR036249">
    <property type="entry name" value="Thioredoxin-like_sf"/>
</dbReference>
<evidence type="ECO:0000313" key="3">
    <source>
        <dbReference type="Proteomes" id="UP001530400"/>
    </source>
</evidence>
<gene>
    <name evidence="2" type="ORF">ACHAWO_010670</name>
</gene>
<comment type="caution">
    <text evidence="2">The sequence shown here is derived from an EMBL/GenBank/DDBJ whole genome shotgun (WGS) entry which is preliminary data.</text>
</comment>
<dbReference type="AlphaFoldDB" id="A0ABD3PTY8"/>
<dbReference type="CDD" id="cd02947">
    <property type="entry name" value="TRX_family"/>
    <property type="match status" value="1"/>
</dbReference>
<dbReference type="PANTHER" id="PTHR45663:SF11">
    <property type="entry name" value="GEO12009P1"/>
    <property type="match status" value="1"/>
</dbReference>
<protein>
    <recommendedName>
        <fullName evidence="1">Thioredoxin domain-containing protein</fullName>
    </recommendedName>
</protein>
<evidence type="ECO:0000313" key="2">
    <source>
        <dbReference type="EMBL" id="KAL3790831.1"/>
    </source>
</evidence>
<evidence type="ECO:0000259" key="1">
    <source>
        <dbReference type="PROSITE" id="PS51352"/>
    </source>
</evidence>
<dbReference type="Proteomes" id="UP001530400">
    <property type="component" value="Unassembled WGS sequence"/>
</dbReference>
<dbReference type="PROSITE" id="PS51352">
    <property type="entry name" value="THIOREDOXIN_2"/>
    <property type="match status" value="1"/>
</dbReference>